<dbReference type="PANTHER" id="PTHR46439">
    <property type="entry name" value="CYSTEINE-RICH MOTOR NEURON 1 PROTEIN"/>
    <property type="match status" value="1"/>
</dbReference>
<dbReference type="GO" id="GO:0005886">
    <property type="term" value="C:plasma membrane"/>
    <property type="evidence" value="ECO:0007669"/>
    <property type="project" value="TreeGrafter"/>
</dbReference>
<dbReference type="Gene3D" id="2.10.70.10">
    <property type="entry name" value="Complement Module, domain 1"/>
    <property type="match status" value="1"/>
</dbReference>
<keyword evidence="8" id="KW-1185">Reference proteome</keyword>
<accession>E0VU29</accession>
<dbReference type="InterPro" id="IPR052624">
    <property type="entry name" value="CRIM1"/>
</dbReference>
<evidence type="ECO:0000259" key="5">
    <source>
        <dbReference type="PROSITE" id="PS51252"/>
    </source>
</evidence>
<feature type="domain" description="Antistasin-like" evidence="5">
    <location>
        <begin position="105"/>
        <end position="131"/>
    </location>
</feature>
<organism>
    <name type="scientific">Pediculus humanus subsp. corporis</name>
    <name type="common">Body louse</name>
    <dbReference type="NCBI Taxonomy" id="121224"/>
    <lineage>
        <taxon>Eukaryota</taxon>
        <taxon>Metazoa</taxon>
        <taxon>Ecdysozoa</taxon>
        <taxon>Arthropoda</taxon>
        <taxon>Hexapoda</taxon>
        <taxon>Insecta</taxon>
        <taxon>Pterygota</taxon>
        <taxon>Neoptera</taxon>
        <taxon>Paraneoptera</taxon>
        <taxon>Psocodea</taxon>
        <taxon>Troctomorpha</taxon>
        <taxon>Phthiraptera</taxon>
        <taxon>Anoplura</taxon>
        <taxon>Pediculidae</taxon>
        <taxon>Pediculus</taxon>
    </lineage>
</organism>
<keyword evidence="3" id="KW-1133">Transmembrane helix</keyword>
<dbReference type="EnsemblMetazoa" id="PHUM442970-RA">
    <property type="protein sequence ID" value="PHUM442970-PA"/>
    <property type="gene ID" value="PHUM442970"/>
</dbReference>
<dbReference type="Pfam" id="PF00093">
    <property type="entry name" value="VWC"/>
    <property type="match status" value="2"/>
</dbReference>
<dbReference type="PROSITE" id="PS01208">
    <property type="entry name" value="VWFC_1"/>
    <property type="match status" value="4"/>
</dbReference>
<dbReference type="SUPFAM" id="SSF57603">
    <property type="entry name" value="FnI-like domain"/>
    <property type="match status" value="5"/>
</dbReference>
<dbReference type="PROSITE" id="PS50184">
    <property type="entry name" value="VWFC_2"/>
    <property type="match status" value="4"/>
</dbReference>
<evidence type="ECO:0000313" key="6">
    <source>
        <dbReference type="EMBL" id="EEB16885.1"/>
    </source>
</evidence>
<evidence type="ECO:0000313" key="7">
    <source>
        <dbReference type="EnsemblMetazoa" id="PHUM442970-PA"/>
    </source>
</evidence>
<dbReference type="InterPro" id="IPR001007">
    <property type="entry name" value="VWF_dom"/>
</dbReference>
<dbReference type="Pfam" id="PF02822">
    <property type="entry name" value="Antistasin"/>
    <property type="match status" value="2"/>
</dbReference>
<keyword evidence="3" id="KW-0472">Membrane</keyword>
<dbReference type="EMBL" id="AAZO01005406">
    <property type="status" value="NOT_ANNOTATED_CDS"/>
    <property type="molecule type" value="Genomic_DNA"/>
</dbReference>
<dbReference type="HOGENOM" id="CLU_462572_0_0_1"/>
<dbReference type="InterPro" id="IPR004094">
    <property type="entry name" value="Antistasin-like"/>
</dbReference>
<dbReference type="InParanoid" id="E0VU29"/>
<dbReference type="InterPro" id="IPR011061">
    <property type="entry name" value="Hirudin/antistatin"/>
</dbReference>
<dbReference type="Pfam" id="PF23334">
    <property type="entry name" value="VWC2L_2nd"/>
    <property type="match status" value="1"/>
</dbReference>
<evidence type="ECO:0000256" key="2">
    <source>
        <dbReference type="ARBA" id="ARBA00022737"/>
    </source>
</evidence>
<proteinExistence type="predicted"/>
<keyword evidence="1" id="KW-0732">Signal</keyword>
<reference evidence="6" key="1">
    <citation type="submission" date="2007-04" db="EMBL/GenBank/DDBJ databases">
        <title>Annotation of Pediculus humanus corporis strain USDA.</title>
        <authorList>
            <person name="Kirkness E."/>
            <person name="Hannick L."/>
            <person name="Hass B."/>
            <person name="Bruggner R."/>
            <person name="Lawson D."/>
            <person name="Bidwell S."/>
            <person name="Joardar V."/>
            <person name="Caler E."/>
            <person name="Walenz B."/>
            <person name="Inman J."/>
            <person name="Schobel S."/>
            <person name="Galinsky K."/>
            <person name="Amedeo P."/>
            <person name="Strausberg R."/>
        </authorList>
    </citation>
    <scope>NUCLEOTIDE SEQUENCE</scope>
    <source>
        <strain evidence="6">USDA</strain>
    </source>
</reference>
<keyword evidence="3" id="KW-0812">Transmembrane</keyword>
<feature type="domain" description="VWFC" evidence="4">
    <location>
        <begin position="318"/>
        <end position="376"/>
    </location>
</feature>
<dbReference type="PANTHER" id="PTHR46439:SF1">
    <property type="entry name" value="CYSTEINE-RICH MOTOR NEURON 1 PROTEIN"/>
    <property type="match status" value="1"/>
</dbReference>
<evidence type="ECO:0000256" key="1">
    <source>
        <dbReference type="ARBA" id="ARBA00022729"/>
    </source>
</evidence>
<sequence>MENGTTWEKDPCTICSCLNGYLFCKASTSENCTENPAGCMSESKILHQNGETWEEDPCTHCTCEAGEKKCIAYMCEVSCSNPIHVPGECCPLCNESSVIVLPPHCPDLNNCSLRCLHGFVRDDAGCYTCQCEAEPCLLECLHGFARDDRGHLLCQCAEPESTSSITTTYDCPSASECHAYCSFGHKHDKEMCEKCQCRFNECEPLMNCKKLCSNGFELNEKGCPVCKCQVTFEDEMTTILDDRNLASHCFGNDGFIRDDGETWHDGCRQCLCHGGVEMCNLVVCPRLNCVNPIFNSSTDCCAMCPDDLKSNTAPLKTLLCHSLDGSYKKEGEMWSIDPCTNCICHMGQILCDARECPPTPCQKPIKDDDNCCPYCPDESRFIESEGVACSYSHPHNSVWKQGNCESCKCVDGQAICYTQECDVENCPHPVLQKNKCCNICIEKMSQRPCTVGNSTFEDSDKWIEDDCTMCVCNDGQTMCTKQICSPLHCSNPIRKLGMCCPVCPDGGETNGFKDNPVKIFVYNIIITTLSLIVLGLLVCILIQCRRSRRYCVSCPDSESLPSFKSFSKSKFKYDTSHSDYPNEKAKLASV</sequence>
<feature type="transmembrane region" description="Helical" evidence="3">
    <location>
        <begin position="519"/>
        <end position="542"/>
    </location>
</feature>
<dbReference type="OrthoDB" id="5976811at2759"/>
<dbReference type="GeneID" id="8230916"/>
<dbReference type="OMA" id="PHESCVE"/>
<dbReference type="PROSITE" id="PS51252">
    <property type="entry name" value="ANTISTASIN"/>
    <property type="match status" value="2"/>
</dbReference>
<dbReference type="Gene3D" id="6.20.200.20">
    <property type="match status" value="4"/>
</dbReference>
<dbReference type="EMBL" id="DS235778">
    <property type="protein sequence ID" value="EEB16885.1"/>
    <property type="molecule type" value="Genomic_DNA"/>
</dbReference>
<gene>
    <name evidence="7" type="primary">8230916</name>
    <name evidence="6" type="ORF">Phum_PHUM442970</name>
</gene>
<evidence type="ECO:0000313" key="8">
    <source>
        <dbReference type="Proteomes" id="UP000009046"/>
    </source>
</evidence>
<dbReference type="SUPFAM" id="SSF57262">
    <property type="entry name" value="Leech antihemostatic proteins"/>
    <property type="match status" value="1"/>
</dbReference>
<feature type="domain" description="Antistasin-like" evidence="5">
    <location>
        <begin position="202"/>
        <end position="228"/>
    </location>
</feature>
<feature type="domain" description="VWFC" evidence="4">
    <location>
        <begin position="447"/>
        <end position="504"/>
    </location>
</feature>
<dbReference type="STRING" id="121224.E0VU29"/>
<feature type="domain" description="VWFC" evidence="4">
    <location>
        <begin position="247"/>
        <end position="305"/>
    </location>
</feature>
<reference evidence="7" key="3">
    <citation type="submission" date="2020-05" db="UniProtKB">
        <authorList>
            <consortium name="EnsemblMetazoa"/>
        </authorList>
    </citation>
    <scope>IDENTIFICATION</scope>
    <source>
        <strain evidence="7">USDA</strain>
    </source>
</reference>
<dbReference type="SMART" id="SM00214">
    <property type="entry name" value="VWC"/>
    <property type="match status" value="5"/>
</dbReference>
<feature type="domain" description="VWFC" evidence="4">
    <location>
        <begin position="37"/>
        <end position="94"/>
    </location>
</feature>
<keyword evidence="2" id="KW-0677">Repeat</keyword>
<evidence type="ECO:0000259" key="4">
    <source>
        <dbReference type="PROSITE" id="PS50184"/>
    </source>
</evidence>
<protein>
    <submittedName>
        <fullName evidence="6 7">Cysteine-rich motor neuron, putative</fullName>
    </submittedName>
</protein>
<reference evidence="6" key="2">
    <citation type="submission" date="2007-04" db="EMBL/GenBank/DDBJ databases">
        <title>The genome of the human body louse.</title>
        <authorList>
            <consortium name="The Human Body Louse Genome Consortium"/>
            <person name="Kirkness E."/>
            <person name="Walenz B."/>
            <person name="Hass B."/>
            <person name="Bruggner R."/>
            <person name="Strausberg R."/>
        </authorList>
    </citation>
    <scope>NUCLEOTIDE SEQUENCE</scope>
    <source>
        <strain evidence="6">USDA</strain>
    </source>
</reference>
<dbReference type="VEuPathDB" id="VectorBase:PHUM442970"/>
<dbReference type="Proteomes" id="UP000009046">
    <property type="component" value="Unassembled WGS sequence"/>
</dbReference>
<evidence type="ECO:0000256" key="3">
    <source>
        <dbReference type="SAM" id="Phobius"/>
    </source>
</evidence>
<dbReference type="CTD" id="8230916"/>
<dbReference type="KEGG" id="phu:Phum_PHUM442970"/>
<name>E0VU29_PEDHC</name>
<dbReference type="Gene3D" id="2.10.22.10">
    <property type="entry name" value="Antistasin, domain 1"/>
    <property type="match status" value="2"/>
</dbReference>
<dbReference type="eggNOG" id="KOG1216">
    <property type="taxonomic scope" value="Eukaryota"/>
</dbReference>
<dbReference type="GO" id="GO:0004867">
    <property type="term" value="F:serine-type endopeptidase inhibitor activity"/>
    <property type="evidence" value="ECO:0007669"/>
    <property type="project" value="InterPro"/>
</dbReference>
<dbReference type="AlphaFoldDB" id="E0VU29"/>
<dbReference type="RefSeq" id="XP_002429623.1">
    <property type="nucleotide sequence ID" value="XM_002429578.1"/>
</dbReference>